<dbReference type="GO" id="GO:0006865">
    <property type="term" value="P:amino acid transport"/>
    <property type="evidence" value="ECO:0007669"/>
    <property type="project" value="InterPro"/>
</dbReference>
<feature type="region of interest" description="Disordered" evidence="7">
    <location>
        <begin position="1246"/>
        <end position="1269"/>
    </location>
</feature>
<keyword evidence="14" id="KW-1185">Reference proteome</keyword>
<keyword evidence="3" id="KW-0813">Transport</keyword>
<sequence length="1839" mass="199575">MGRLHEDHKTQPAVSRQDDATPSAEGSLSDADKTLEAMGYTPAFKREFSMWSCFSFALSISGLFGTVTTTFSYPIIAGGAASAVWCWLIGGAGALCLALSIAEISSAYPTSGALYFTIKYLAPLQSAGARPRPTGHIIGVMAALTFVHALLNTMSTAWLNHLAKTYAVFHIGVLVAACIALLVLQKDKHTAEYAFTNVEPSSGWTPPGFSFLFGFLSVAWTMTDYDATAHIAEEAKDPSRVVPKAIASALTFTDIEQPVVQIFYNVMGKGPAIFFAVAAFLIMNFVCITALQAGSRTIWAFSRDSMLPGSTIWYKIWKPTSTPVLAVWLYATLCVLINLIGLGSYITISAIFNTCAIALDWSYCIPILCKLYGGRFEKGPWNLGRASTYLNLWACCWTAFVSVIFFFPTTRPVTADNMNYAVVILTLVFALALGYWLIHGRTYYTGPRSHAHGETGGMIVSGGSDTVLDPEKLVNGPPGALMGATHKGRGVRIAIDRGGTFTDCVGNFEGEDVVIKLLSEDANYQDAPLEGIRRLMSRFLKREIPRGEALDTSKIESIRMGTTVATNALLERKGEKMALAVTQGFRDCLVIGNQSRPKIFDLAIRKPDVLYECVLEIDERVTLEDYGEDPARHVTKAAVRTGSPEAACEGVDVVLGTSGEAVRVLRRPRASVVRDQLQAVYDSGIRNLAVCLMHAYTFPDHEALVGRLAREVGFEHVSLSHELMPMIKLVPRATSVCADAYLTPAIKKYIAGFQAGFAGGLGTASVRQEERDRGARCEFMQSDGGLVDVDKFTGLKAILSGPAGGVVGYAMTSYDESTKVPVIGFDMGGTSTDVSRFGEGRYDHTFETTTAGVTIQSAQLDINTVAAGGGSKLFFRNGLFVVGPDSAGAHPGPACYRKGGPATVTDANLFLGRLLPDFFPKIFGKNEDEGLDVEASKRVLQELAEQIRQETGKDMDVDEVAYGFIKIANETMTRPIRSITEAKGHDSSRHRLAPFGGAGGQHAVAIAESLGITQILIHRYSSVLSAYGMALADVVDEQQEPDSSIWQDEGSVLGELRGKMDKLEEKCRERLRDQGFGDEEMVFERYLNMRYRGTESALMVIEPTAEESRELYGGHDWAFGKAFAKQHRYEFGFTLDDRDMIVDDVRVRGIGKSYRYEEKTVDEQLKTVERREVSTKQSHSSSLVYFEGGRLDTRIFKLGDLAIGDVIPGPAMLADGTQTIVVPPNCTARVLKTHVVVDIEKQIAKGEGGGAGGRGGGRGGGGHGKTGGEREVVDPIQLSIFGHRFMAIAEQMGRVLQKTSVSTNVKERLDFSCAIFDATGSLVANAPHLPVHLGSMSTCVRRQAEIWKGRLSKGDVIMSNHPAYGGTHLPDVTLLMPAFNEAGDEVLFYAASRAHHADIGGITAGSMPPHSKELYQEGAAIKSEKLVSANQKGISLIEGLMQEYGEERVQFYMVAIQDNAELQVRNLLKDVSRRFEGQELAAVDYMDDGSPIQLKISIEAEKGEAVFDFHGTGPEVYGNINAPEAVTYSAIIYTLRCMISEDIPLNQGCLKPILVRIPPKSLLSPSDDAAVVGGNVLTSQRVTDVIFKAFQACAASQGDCNNLTFGFGGNVAGGEKVAGFGYYETIAGGSGAGPHWDGADGVQCHMTNTRCTDAEVLERRYPVLLREFSIRKGSGGAGQHRGGDGVVRDIEFRLPVQASILSERRVYHPYGLAGGGDAACGLNVWVRRVKKASWASSLRRLQKKKKKKKKKTKESESESESEEEDKDEEYEERHINLGAKNSAPMQAGDRIIICTPGGGGWGAPGKDRLVRRGYKAKADPVEAWRQGSHATREKLALQA</sequence>
<dbReference type="EMBL" id="JAQQPM010000003">
    <property type="protein sequence ID" value="KAK2070240.1"/>
    <property type="molecule type" value="Genomic_DNA"/>
</dbReference>
<evidence type="ECO:0000256" key="5">
    <source>
        <dbReference type="ARBA" id="ARBA00022989"/>
    </source>
</evidence>
<dbReference type="InterPro" id="IPR008040">
    <property type="entry name" value="Hydant_A_N"/>
</dbReference>
<feature type="domain" description="Acetophenone carboxylase-like C-terminal" evidence="12">
    <location>
        <begin position="1055"/>
        <end position="1230"/>
    </location>
</feature>
<feature type="domain" description="Hydantoinase B/oxoprolinase" evidence="10">
    <location>
        <begin position="1427"/>
        <end position="1804"/>
    </location>
</feature>
<feature type="transmembrane region" description="Helical" evidence="8">
    <location>
        <begin position="350"/>
        <end position="368"/>
    </location>
</feature>
<dbReference type="GO" id="GO:0005829">
    <property type="term" value="C:cytosol"/>
    <property type="evidence" value="ECO:0007669"/>
    <property type="project" value="TreeGrafter"/>
</dbReference>
<evidence type="ECO:0000256" key="8">
    <source>
        <dbReference type="SAM" id="Phobius"/>
    </source>
</evidence>
<evidence type="ECO:0000256" key="7">
    <source>
        <dbReference type="SAM" id="MobiDB-lite"/>
    </source>
</evidence>
<feature type="compositionally biased region" description="Basic and acidic residues" evidence="7">
    <location>
        <begin position="1"/>
        <end position="10"/>
    </location>
</feature>
<evidence type="ECO:0000259" key="10">
    <source>
        <dbReference type="Pfam" id="PF02538"/>
    </source>
</evidence>
<dbReference type="Pfam" id="PF19278">
    <property type="entry name" value="Hydant_A_C"/>
    <property type="match status" value="1"/>
</dbReference>
<evidence type="ECO:0000256" key="2">
    <source>
        <dbReference type="ARBA" id="ARBA00010403"/>
    </source>
</evidence>
<dbReference type="PROSITE" id="PS00218">
    <property type="entry name" value="AMINO_ACID_PERMEASE_1"/>
    <property type="match status" value="1"/>
</dbReference>
<dbReference type="Gene3D" id="1.20.1740.10">
    <property type="entry name" value="Amino acid/polyamine transporter I"/>
    <property type="match status" value="1"/>
</dbReference>
<feature type="domain" description="Hydantoinase A/oxoprolinase" evidence="9">
    <location>
        <begin position="732"/>
        <end position="1037"/>
    </location>
</feature>
<feature type="transmembrane region" description="Helical" evidence="8">
    <location>
        <begin position="419"/>
        <end position="438"/>
    </location>
</feature>
<feature type="transmembrane region" description="Helical" evidence="8">
    <location>
        <begin position="272"/>
        <end position="293"/>
    </location>
</feature>
<protein>
    <recommendedName>
        <fullName evidence="15">5-oxoprolinase</fullName>
    </recommendedName>
</protein>
<feature type="transmembrane region" description="Helical" evidence="8">
    <location>
        <begin position="325"/>
        <end position="343"/>
    </location>
</feature>
<dbReference type="InterPro" id="IPR045079">
    <property type="entry name" value="Oxoprolinase-like"/>
</dbReference>
<dbReference type="PANTHER" id="PTHR11365:SF2">
    <property type="entry name" value="5-OXOPROLINASE"/>
    <property type="match status" value="1"/>
</dbReference>
<dbReference type="InterPro" id="IPR003692">
    <property type="entry name" value="Hydantoinase_B"/>
</dbReference>
<feature type="compositionally biased region" description="Gly residues" evidence="7">
    <location>
        <begin position="1246"/>
        <end position="1265"/>
    </location>
</feature>
<comment type="subcellular location">
    <subcellularLocation>
        <location evidence="1">Membrane</location>
        <topology evidence="1">Multi-pass membrane protein</topology>
    </subcellularLocation>
</comment>
<feature type="compositionally biased region" description="Acidic residues" evidence="7">
    <location>
        <begin position="1757"/>
        <end position="1770"/>
    </location>
</feature>
<organism evidence="13 14">
    <name type="scientific">Phyllachora maydis</name>
    <dbReference type="NCBI Taxonomy" id="1825666"/>
    <lineage>
        <taxon>Eukaryota</taxon>
        <taxon>Fungi</taxon>
        <taxon>Dikarya</taxon>
        <taxon>Ascomycota</taxon>
        <taxon>Pezizomycotina</taxon>
        <taxon>Sordariomycetes</taxon>
        <taxon>Sordariomycetidae</taxon>
        <taxon>Phyllachorales</taxon>
        <taxon>Phyllachoraceae</taxon>
        <taxon>Phyllachora</taxon>
    </lineage>
</organism>
<evidence type="ECO:0000259" key="12">
    <source>
        <dbReference type="Pfam" id="PF19278"/>
    </source>
</evidence>
<gene>
    <name evidence="13" type="ORF">P8C59_004752</name>
</gene>
<comment type="similarity">
    <text evidence="2">Belongs to the oxoprolinase family.</text>
</comment>
<feature type="compositionally biased region" description="Basic and acidic residues" evidence="7">
    <location>
        <begin position="1830"/>
        <end position="1839"/>
    </location>
</feature>
<evidence type="ECO:0000313" key="14">
    <source>
        <dbReference type="Proteomes" id="UP001217918"/>
    </source>
</evidence>
<dbReference type="InterPro" id="IPR002293">
    <property type="entry name" value="AA/rel_permease1"/>
</dbReference>
<keyword evidence="6 8" id="KW-0472">Membrane</keyword>
<evidence type="ECO:0008006" key="15">
    <source>
        <dbReference type="Google" id="ProtNLM"/>
    </source>
</evidence>
<evidence type="ECO:0000256" key="1">
    <source>
        <dbReference type="ARBA" id="ARBA00004141"/>
    </source>
</evidence>
<feature type="region of interest" description="Disordered" evidence="7">
    <location>
        <begin position="1"/>
        <end position="28"/>
    </location>
</feature>
<evidence type="ECO:0000256" key="4">
    <source>
        <dbReference type="ARBA" id="ARBA00022692"/>
    </source>
</evidence>
<keyword evidence="4 8" id="KW-0812">Transmembrane</keyword>
<dbReference type="GO" id="GO:0016020">
    <property type="term" value="C:membrane"/>
    <property type="evidence" value="ECO:0007669"/>
    <property type="project" value="UniProtKB-SubCell"/>
</dbReference>
<evidence type="ECO:0000259" key="11">
    <source>
        <dbReference type="Pfam" id="PF05378"/>
    </source>
</evidence>
<dbReference type="Proteomes" id="UP001217918">
    <property type="component" value="Unassembled WGS sequence"/>
</dbReference>
<dbReference type="InterPro" id="IPR004840">
    <property type="entry name" value="Amino_acid_permease_CS"/>
</dbReference>
<dbReference type="Pfam" id="PF02538">
    <property type="entry name" value="Hydantoinase_B"/>
    <property type="match status" value="1"/>
</dbReference>
<feature type="compositionally biased region" description="Basic residues" evidence="7">
    <location>
        <begin position="1740"/>
        <end position="1752"/>
    </location>
</feature>
<accession>A0AAD9I446</accession>
<evidence type="ECO:0000256" key="6">
    <source>
        <dbReference type="ARBA" id="ARBA00023136"/>
    </source>
</evidence>
<dbReference type="Pfam" id="PF05378">
    <property type="entry name" value="Hydant_A_N"/>
    <property type="match status" value="1"/>
</dbReference>
<feature type="domain" description="Hydantoinase/oxoprolinase N-terminal" evidence="11">
    <location>
        <begin position="492"/>
        <end position="713"/>
    </location>
</feature>
<feature type="transmembrane region" description="Helical" evidence="8">
    <location>
        <begin position="137"/>
        <end position="159"/>
    </location>
</feature>
<reference evidence="13" key="1">
    <citation type="journal article" date="2023" name="Mol. Plant Microbe Interact.">
        <title>Elucidating the Obligate Nature and Biological Capacity of an Invasive Fungal Corn Pathogen.</title>
        <authorList>
            <person name="MacCready J.S."/>
            <person name="Roggenkamp E.M."/>
            <person name="Gdanetz K."/>
            <person name="Chilvers M.I."/>
        </authorList>
    </citation>
    <scope>NUCLEOTIDE SEQUENCE</scope>
    <source>
        <strain evidence="13">PM02</strain>
    </source>
</reference>
<dbReference type="Pfam" id="PF01968">
    <property type="entry name" value="Hydantoinase_A"/>
    <property type="match status" value="1"/>
</dbReference>
<feature type="transmembrane region" description="Helical" evidence="8">
    <location>
        <begin position="73"/>
        <end position="99"/>
    </location>
</feature>
<dbReference type="InterPro" id="IPR049517">
    <property type="entry name" value="ACX-like_C"/>
</dbReference>
<feature type="region of interest" description="Disordered" evidence="7">
    <location>
        <begin position="1818"/>
        <end position="1839"/>
    </location>
</feature>
<dbReference type="GO" id="GO:0017168">
    <property type="term" value="F:5-oxoprolinase (ATP-hydrolyzing) activity"/>
    <property type="evidence" value="ECO:0007669"/>
    <property type="project" value="TreeGrafter"/>
</dbReference>
<proteinExistence type="inferred from homology"/>
<name>A0AAD9I446_9PEZI</name>
<evidence type="ECO:0000256" key="3">
    <source>
        <dbReference type="ARBA" id="ARBA00022448"/>
    </source>
</evidence>
<feature type="transmembrane region" description="Helical" evidence="8">
    <location>
        <begin position="388"/>
        <end position="407"/>
    </location>
</feature>
<feature type="transmembrane region" description="Helical" evidence="8">
    <location>
        <begin position="48"/>
        <end position="67"/>
    </location>
</feature>
<dbReference type="GO" id="GO:0006749">
    <property type="term" value="P:glutathione metabolic process"/>
    <property type="evidence" value="ECO:0007669"/>
    <property type="project" value="TreeGrafter"/>
</dbReference>
<dbReference type="InterPro" id="IPR002821">
    <property type="entry name" value="Hydantoinase_A"/>
</dbReference>
<feature type="transmembrane region" description="Helical" evidence="8">
    <location>
        <begin position="165"/>
        <end position="184"/>
    </location>
</feature>
<feature type="region of interest" description="Disordered" evidence="7">
    <location>
        <begin position="1740"/>
        <end position="1783"/>
    </location>
</feature>
<keyword evidence="5 8" id="KW-1133">Transmembrane helix</keyword>
<comment type="caution">
    <text evidence="13">The sequence shown here is derived from an EMBL/GenBank/DDBJ whole genome shotgun (WGS) entry which is preliminary data.</text>
</comment>
<dbReference type="PANTHER" id="PTHR11365">
    <property type="entry name" value="5-OXOPROLINASE RELATED"/>
    <property type="match status" value="1"/>
</dbReference>
<evidence type="ECO:0000313" key="13">
    <source>
        <dbReference type="EMBL" id="KAK2070240.1"/>
    </source>
</evidence>
<dbReference type="GO" id="GO:0022857">
    <property type="term" value="F:transmembrane transporter activity"/>
    <property type="evidence" value="ECO:0007669"/>
    <property type="project" value="InterPro"/>
</dbReference>
<evidence type="ECO:0000259" key="9">
    <source>
        <dbReference type="Pfam" id="PF01968"/>
    </source>
</evidence>
<dbReference type="Pfam" id="PF13520">
    <property type="entry name" value="AA_permease_2"/>
    <property type="match status" value="2"/>
</dbReference>